<dbReference type="KEGG" id="nhu:H0264_15185"/>
<dbReference type="Gene3D" id="3.30.559.10">
    <property type="entry name" value="Chloramphenicol acetyltransferase-like domain"/>
    <property type="match status" value="1"/>
</dbReference>
<dbReference type="PANTHER" id="PTHR31650">
    <property type="entry name" value="O-ACYLTRANSFERASE (WSD1-LIKE) FAMILY PROTEIN"/>
    <property type="match status" value="1"/>
</dbReference>
<proteinExistence type="inferred from homology"/>
<feature type="domain" description="O-acyltransferase WSD1 C-terminal" evidence="12">
    <location>
        <begin position="306"/>
        <end position="440"/>
    </location>
</feature>
<name>A0A7D6VFP8_9NOCA</name>
<dbReference type="Pfam" id="PF03007">
    <property type="entry name" value="WS_DGAT_cat"/>
    <property type="match status" value="1"/>
</dbReference>
<gene>
    <name evidence="13" type="ORF">H0264_15185</name>
</gene>
<keyword evidence="14" id="KW-1185">Reference proteome</keyword>
<dbReference type="InterPro" id="IPR004255">
    <property type="entry name" value="O-acyltransferase_WSD1_N"/>
</dbReference>
<keyword evidence="8" id="KW-0443">Lipid metabolism</keyword>
<dbReference type="RefSeq" id="WP_181585572.1">
    <property type="nucleotide sequence ID" value="NZ_CP059399.1"/>
</dbReference>
<comment type="pathway">
    <text evidence="1">Glycerolipid metabolism; triacylglycerol biosynthesis.</text>
</comment>
<evidence type="ECO:0000313" key="13">
    <source>
        <dbReference type="EMBL" id="QLY34411.1"/>
    </source>
</evidence>
<protein>
    <recommendedName>
        <fullName evidence="4">diacylglycerol O-acyltransferase</fullName>
        <ecNumber evidence="4">2.3.1.20</ecNumber>
    </recommendedName>
</protein>
<dbReference type="SUPFAM" id="SSF52777">
    <property type="entry name" value="CoA-dependent acyltransferases"/>
    <property type="match status" value="1"/>
</dbReference>
<dbReference type="EC" id="2.3.1.20" evidence="4"/>
<evidence type="ECO:0000259" key="12">
    <source>
        <dbReference type="Pfam" id="PF06974"/>
    </source>
</evidence>
<evidence type="ECO:0000256" key="4">
    <source>
        <dbReference type="ARBA" id="ARBA00013244"/>
    </source>
</evidence>
<keyword evidence="7" id="KW-0319">Glycerol metabolism</keyword>
<keyword evidence="6" id="KW-0808">Transferase</keyword>
<evidence type="ECO:0000256" key="9">
    <source>
        <dbReference type="ARBA" id="ARBA00023315"/>
    </source>
</evidence>
<evidence type="ECO:0000256" key="1">
    <source>
        <dbReference type="ARBA" id="ARBA00004771"/>
    </source>
</evidence>
<keyword evidence="5" id="KW-0444">Lipid biosynthesis</keyword>
<keyword evidence="9" id="KW-0012">Acyltransferase</keyword>
<dbReference type="GO" id="GO:0005886">
    <property type="term" value="C:plasma membrane"/>
    <property type="evidence" value="ECO:0007669"/>
    <property type="project" value="TreeGrafter"/>
</dbReference>
<evidence type="ECO:0000256" key="3">
    <source>
        <dbReference type="ARBA" id="ARBA00009587"/>
    </source>
</evidence>
<organism evidence="13 14">
    <name type="scientific">Nocardia huaxiensis</name>
    <dbReference type="NCBI Taxonomy" id="2755382"/>
    <lineage>
        <taxon>Bacteria</taxon>
        <taxon>Bacillati</taxon>
        <taxon>Actinomycetota</taxon>
        <taxon>Actinomycetes</taxon>
        <taxon>Mycobacteriales</taxon>
        <taxon>Nocardiaceae</taxon>
        <taxon>Nocardia</taxon>
    </lineage>
</organism>
<evidence type="ECO:0000256" key="10">
    <source>
        <dbReference type="ARBA" id="ARBA00048109"/>
    </source>
</evidence>
<dbReference type="GO" id="GO:0006071">
    <property type="term" value="P:glycerol metabolic process"/>
    <property type="evidence" value="ECO:0007669"/>
    <property type="project" value="UniProtKB-KW"/>
</dbReference>
<dbReference type="Proteomes" id="UP000515512">
    <property type="component" value="Chromosome"/>
</dbReference>
<dbReference type="InterPro" id="IPR023213">
    <property type="entry name" value="CAT-like_dom_sf"/>
</dbReference>
<dbReference type="EMBL" id="CP059399">
    <property type="protein sequence ID" value="QLY34411.1"/>
    <property type="molecule type" value="Genomic_DNA"/>
</dbReference>
<accession>A0A7D6VFP8</accession>
<dbReference type="InterPro" id="IPR009721">
    <property type="entry name" value="O-acyltransferase_WSD1_C"/>
</dbReference>
<reference evidence="13 14" key="1">
    <citation type="submission" date="2020-07" db="EMBL/GenBank/DDBJ databases">
        <authorList>
            <person name="Zhuang K."/>
            <person name="Ran Y."/>
        </authorList>
    </citation>
    <scope>NUCLEOTIDE SEQUENCE [LARGE SCALE GENOMIC DNA]</scope>
    <source>
        <strain evidence="13 14">WCH-YHL-001</strain>
    </source>
</reference>
<dbReference type="AlphaFoldDB" id="A0A7D6VFP8"/>
<evidence type="ECO:0000256" key="2">
    <source>
        <dbReference type="ARBA" id="ARBA00005189"/>
    </source>
</evidence>
<sequence>MSQSDLFTWSMEQDPSLRSTIVTVLILDSEPEWDRLLRMLDRGTRAVPRFRDRLDVVPWGLAPPRWVPDPDFDLRWHVRRSGLPRPADLAEVLEFARIEAMAAFDPARPLWQLTVLGGMAEGRCALVLKVHHSLTDGVGGMQIAGEILDFAREGTPREPIAEAVSPRGGALGDVVAWNWSTGADLVRGGVAALPGIARRTVTDPVGLVRDGVALARSLLRLARPVISTLSPVMSERGLGRRLTVLEVPLAALREGARPTGGTINDAFLAAVSIGLRAYHERHEQPVDQLRVAMPISLRRAEDPIGGNRITLARFTIPLDSAATAELMRALADAVERWRHEPAVPLSNAVAATFNRLPVGLLTDMFKHIDFIASDVPGSPVALYLAGAKVERIYPFGPTTGTAFNITLISYLETCFLGINSDTAAVPDPAVLTYCLGEGFRTVVSRAAAAPPSAGVNAAAETLAVPNN</sequence>
<evidence type="ECO:0000259" key="11">
    <source>
        <dbReference type="Pfam" id="PF03007"/>
    </source>
</evidence>
<comment type="pathway">
    <text evidence="2">Lipid metabolism.</text>
</comment>
<dbReference type="GO" id="GO:0001666">
    <property type="term" value="P:response to hypoxia"/>
    <property type="evidence" value="ECO:0007669"/>
    <property type="project" value="TreeGrafter"/>
</dbReference>
<evidence type="ECO:0000313" key="14">
    <source>
        <dbReference type="Proteomes" id="UP000515512"/>
    </source>
</evidence>
<dbReference type="GO" id="GO:0019432">
    <property type="term" value="P:triglyceride biosynthetic process"/>
    <property type="evidence" value="ECO:0007669"/>
    <property type="project" value="UniProtKB-UniPathway"/>
</dbReference>
<dbReference type="PANTHER" id="PTHR31650:SF1">
    <property type="entry name" value="WAX ESTER SYNTHASE_DIACYLGLYCEROL ACYLTRANSFERASE 4-RELATED"/>
    <property type="match status" value="1"/>
</dbReference>
<comment type="catalytic activity">
    <reaction evidence="10">
        <text>an acyl-CoA + a 1,2-diacyl-sn-glycerol = a triacyl-sn-glycerol + CoA</text>
        <dbReference type="Rhea" id="RHEA:10868"/>
        <dbReference type="ChEBI" id="CHEBI:17815"/>
        <dbReference type="ChEBI" id="CHEBI:57287"/>
        <dbReference type="ChEBI" id="CHEBI:58342"/>
        <dbReference type="ChEBI" id="CHEBI:64615"/>
        <dbReference type="EC" id="2.3.1.20"/>
    </reaction>
</comment>
<dbReference type="UniPathway" id="UPA00282"/>
<dbReference type="InterPro" id="IPR045034">
    <property type="entry name" value="O-acyltransferase_WSD1-like"/>
</dbReference>
<dbReference type="GO" id="GO:0004144">
    <property type="term" value="F:diacylglycerol O-acyltransferase activity"/>
    <property type="evidence" value="ECO:0007669"/>
    <property type="project" value="UniProtKB-EC"/>
</dbReference>
<dbReference type="Gene3D" id="3.30.559.30">
    <property type="entry name" value="Nonribosomal peptide synthetase, condensation domain"/>
    <property type="match status" value="1"/>
</dbReference>
<evidence type="ECO:0000256" key="7">
    <source>
        <dbReference type="ARBA" id="ARBA00022798"/>
    </source>
</evidence>
<dbReference type="GO" id="GO:0071731">
    <property type="term" value="P:response to nitric oxide"/>
    <property type="evidence" value="ECO:0007669"/>
    <property type="project" value="TreeGrafter"/>
</dbReference>
<evidence type="ECO:0000256" key="5">
    <source>
        <dbReference type="ARBA" id="ARBA00022516"/>
    </source>
</evidence>
<comment type="similarity">
    <text evidence="3">Belongs to the long-chain O-acyltransferase family.</text>
</comment>
<feature type="domain" description="O-acyltransferase WSD1-like N-terminal" evidence="11">
    <location>
        <begin position="1"/>
        <end position="266"/>
    </location>
</feature>
<dbReference type="Pfam" id="PF06974">
    <property type="entry name" value="WS_DGAT_C"/>
    <property type="match status" value="1"/>
</dbReference>
<evidence type="ECO:0000256" key="8">
    <source>
        <dbReference type="ARBA" id="ARBA00023098"/>
    </source>
</evidence>
<evidence type="ECO:0000256" key="6">
    <source>
        <dbReference type="ARBA" id="ARBA00022679"/>
    </source>
</evidence>
<dbReference type="GO" id="GO:0051701">
    <property type="term" value="P:biological process involved in interaction with host"/>
    <property type="evidence" value="ECO:0007669"/>
    <property type="project" value="TreeGrafter"/>
</dbReference>